<evidence type="ECO:0000256" key="2">
    <source>
        <dbReference type="ARBA" id="ARBA00012438"/>
    </source>
</evidence>
<dbReference type="InterPro" id="IPR036890">
    <property type="entry name" value="HATPase_C_sf"/>
</dbReference>
<dbReference type="PANTHER" id="PTHR43547">
    <property type="entry name" value="TWO-COMPONENT HISTIDINE KINASE"/>
    <property type="match status" value="1"/>
</dbReference>
<dbReference type="PANTHER" id="PTHR43547:SF2">
    <property type="entry name" value="HYBRID SIGNAL TRANSDUCTION HISTIDINE KINASE C"/>
    <property type="match status" value="1"/>
</dbReference>
<dbReference type="SMART" id="SM00387">
    <property type="entry name" value="HATPase_c"/>
    <property type="match status" value="1"/>
</dbReference>
<dbReference type="AlphaFoldDB" id="W0SIS6"/>
<sequence length="211" mass="22603">MNPLIAGCIHDAKNGLNLLNTWLEEARRTAPSPALDEARAVAARIGAQLVELLALYRAAENSLRLAIEDHDLIDFCQEVTGEVILPPGSTHRIEANLDAATALGAWAFDAYQVKMVLQEALRNALRYGKQHIRFAVAAQSGGGLRFTVSDDGPGFPREVLDGEARSMDSGSSGIGLVFARLIAERHATPDGRHGRIELANDGGAVFSLVLP</sequence>
<dbReference type="KEGG" id="shd:SUTH_03059"/>
<dbReference type="HOGENOM" id="CLU_105049_0_0_4"/>
<evidence type="ECO:0000313" key="5">
    <source>
        <dbReference type="EMBL" id="BAO30837.1"/>
    </source>
</evidence>
<evidence type="ECO:0000259" key="4">
    <source>
        <dbReference type="PROSITE" id="PS50109"/>
    </source>
</evidence>
<dbReference type="OrthoDB" id="9122109at2"/>
<keyword evidence="6" id="KW-1185">Reference proteome</keyword>
<dbReference type="PROSITE" id="PS50109">
    <property type="entry name" value="HIS_KIN"/>
    <property type="match status" value="1"/>
</dbReference>
<dbReference type="STRING" id="1223802.SUTH_03059"/>
<dbReference type="GO" id="GO:0000155">
    <property type="term" value="F:phosphorelay sensor kinase activity"/>
    <property type="evidence" value="ECO:0007669"/>
    <property type="project" value="TreeGrafter"/>
</dbReference>
<evidence type="ECO:0000256" key="1">
    <source>
        <dbReference type="ARBA" id="ARBA00000085"/>
    </source>
</evidence>
<dbReference type="Proteomes" id="UP000031637">
    <property type="component" value="Chromosome"/>
</dbReference>
<dbReference type="Gene3D" id="3.30.565.10">
    <property type="entry name" value="Histidine kinase-like ATPase, C-terminal domain"/>
    <property type="match status" value="1"/>
</dbReference>
<dbReference type="InterPro" id="IPR003594">
    <property type="entry name" value="HATPase_dom"/>
</dbReference>
<feature type="domain" description="Histidine kinase" evidence="4">
    <location>
        <begin position="7"/>
        <end position="211"/>
    </location>
</feature>
<protein>
    <recommendedName>
        <fullName evidence="2">histidine kinase</fullName>
        <ecNumber evidence="2">2.7.13.3</ecNumber>
    </recommendedName>
</protein>
<evidence type="ECO:0000313" key="6">
    <source>
        <dbReference type="Proteomes" id="UP000031637"/>
    </source>
</evidence>
<dbReference type="EMBL" id="AP012547">
    <property type="protein sequence ID" value="BAO30837.1"/>
    <property type="molecule type" value="Genomic_DNA"/>
</dbReference>
<dbReference type="EC" id="2.7.13.3" evidence="2"/>
<comment type="catalytic activity">
    <reaction evidence="1">
        <text>ATP + protein L-histidine = ADP + protein N-phospho-L-histidine.</text>
        <dbReference type="EC" id="2.7.13.3"/>
    </reaction>
</comment>
<dbReference type="SUPFAM" id="SSF55874">
    <property type="entry name" value="ATPase domain of HSP90 chaperone/DNA topoisomerase II/histidine kinase"/>
    <property type="match status" value="1"/>
</dbReference>
<dbReference type="InterPro" id="IPR005467">
    <property type="entry name" value="His_kinase_dom"/>
</dbReference>
<keyword evidence="3" id="KW-0597">Phosphoprotein</keyword>
<name>W0SIS6_9PROT</name>
<organism evidence="5 6">
    <name type="scientific">Sulfuritalea hydrogenivorans sk43H</name>
    <dbReference type="NCBI Taxonomy" id="1223802"/>
    <lineage>
        <taxon>Bacteria</taxon>
        <taxon>Pseudomonadati</taxon>
        <taxon>Pseudomonadota</taxon>
        <taxon>Betaproteobacteria</taxon>
        <taxon>Nitrosomonadales</taxon>
        <taxon>Sterolibacteriaceae</taxon>
        <taxon>Sulfuritalea</taxon>
    </lineage>
</organism>
<proteinExistence type="predicted"/>
<accession>W0SIS6</accession>
<gene>
    <name evidence="5" type="ORF">SUTH_03059</name>
</gene>
<dbReference type="RefSeq" id="WP_052473695.1">
    <property type="nucleotide sequence ID" value="NZ_AP012547.1"/>
</dbReference>
<dbReference type="InterPro" id="IPR004358">
    <property type="entry name" value="Sig_transdc_His_kin-like_C"/>
</dbReference>
<dbReference type="Pfam" id="PF02518">
    <property type="entry name" value="HATPase_c"/>
    <property type="match status" value="1"/>
</dbReference>
<evidence type="ECO:0000256" key="3">
    <source>
        <dbReference type="ARBA" id="ARBA00022553"/>
    </source>
</evidence>
<reference evidence="5 6" key="1">
    <citation type="journal article" date="2014" name="Syst. Appl. Microbiol.">
        <title>Complete genomes of freshwater sulfur oxidizers Sulfuricella denitrificans skB26 and Sulfuritalea hydrogenivorans sk43H: genetic insights into the sulfur oxidation pathway of betaproteobacteria.</title>
        <authorList>
            <person name="Watanabe T."/>
            <person name="Kojima H."/>
            <person name="Fukui M."/>
        </authorList>
    </citation>
    <scope>NUCLEOTIDE SEQUENCE [LARGE SCALE GENOMIC DNA]</scope>
    <source>
        <strain evidence="5">DSM22779</strain>
    </source>
</reference>
<dbReference type="PRINTS" id="PR00344">
    <property type="entry name" value="BCTRLSENSOR"/>
</dbReference>